<evidence type="ECO:0000313" key="6">
    <source>
        <dbReference type="Proteomes" id="UP000318521"/>
    </source>
</evidence>
<keyword evidence="1" id="KW-0805">Transcription regulation</keyword>
<dbReference type="InterPro" id="IPR000551">
    <property type="entry name" value="MerR-type_HTH_dom"/>
</dbReference>
<dbReference type="CDD" id="cd01104">
    <property type="entry name" value="HTH_MlrA-CarA"/>
    <property type="match status" value="1"/>
</dbReference>
<name>A0A553ZZK3_9BACI</name>
<reference evidence="5 6" key="1">
    <citation type="submission" date="2019-07" db="EMBL/GenBank/DDBJ databases">
        <authorList>
            <person name="Park Y.J."/>
            <person name="Jeong S.E."/>
            <person name="Jung H.S."/>
        </authorList>
    </citation>
    <scope>NUCLEOTIDE SEQUENCE [LARGE SCALE GENOMIC DNA]</scope>
    <source>
        <strain evidence="6">P16(2019)</strain>
    </source>
</reference>
<proteinExistence type="predicted"/>
<evidence type="ECO:0000256" key="2">
    <source>
        <dbReference type="ARBA" id="ARBA00023125"/>
    </source>
</evidence>
<dbReference type="Proteomes" id="UP000318521">
    <property type="component" value="Unassembled WGS sequence"/>
</dbReference>
<dbReference type="OrthoDB" id="9800334at2"/>
<keyword evidence="6" id="KW-1185">Reference proteome</keyword>
<sequence length="299" mass="34248">MTTSDGKYNIKALSIKLGIQPGTLRAWERRYKVIQPSRNAAGHRLYSEQQVHILNWLIDKINQGFTIGQAVDLMEAEWQSHEESKYKQKADFITQLADEIQAALLSFNEHEATQLLNKAFSIYSIEKVANDILGPVFKHVHLEANEPSISSASKYMVKSFINTKIKHICSNLPVDSRLPKAVTAPFHKGELASIQCLLFTLFLRQRGFEVIYLGEGVSNLDVEIVLREVSPGLSFYFCQEDGCEEQVQLFQQHMKKQFPNMYIAFGGNVDLTMCDCDCFLIGTQLSEWEQWLNQWFKSR</sequence>
<dbReference type="GO" id="GO:0003677">
    <property type="term" value="F:DNA binding"/>
    <property type="evidence" value="ECO:0007669"/>
    <property type="project" value="UniProtKB-KW"/>
</dbReference>
<dbReference type="AlphaFoldDB" id="A0A553ZZK3"/>
<evidence type="ECO:0000259" key="4">
    <source>
        <dbReference type="PROSITE" id="PS50937"/>
    </source>
</evidence>
<keyword evidence="2" id="KW-0238">DNA-binding</keyword>
<dbReference type="InterPro" id="IPR047057">
    <property type="entry name" value="MerR_fam"/>
</dbReference>
<dbReference type="RefSeq" id="WP_143848110.1">
    <property type="nucleotide sequence ID" value="NZ_VLXZ01000004.1"/>
</dbReference>
<dbReference type="PROSITE" id="PS50937">
    <property type="entry name" value="HTH_MERR_2"/>
    <property type="match status" value="1"/>
</dbReference>
<dbReference type="EMBL" id="VLXZ01000004">
    <property type="protein sequence ID" value="TSB46880.1"/>
    <property type="molecule type" value="Genomic_DNA"/>
</dbReference>
<dbReference type="Gene3D" id="1.10.1660.10">
    <property type="match status" value="1"/>
</dbReference>
<feature type="domain" description="HTH merR-type" evidence="4">
    <location>
        <begin position="7"/>
        <end position="76"/>
    </location>
</feature>
<gene>
    <name evidence="5" type="ORF">FN960_07615</name>
</gene>
<dbReference type="PANTHER" id="PTHR30204:SF67">
    <property type="entry name" value="HTH-TYPE TRANSCRIPTIONAL REGULATOR MLRA-RELATED"/>
    <property type="match status" value="1"/>
</dbReference>
<organism evidence="5 6">
    <name type="scientific">Alkalicoccobacillus porphyridii</name>
    <dbReference type="NCBI Taxonomy" id="2597270"/>
    <lineage>
        <taxon>Bacteria</taxon>
        <taxon>Bacillati</taxon>
        <taxon>Bacillota</taxon>
        <taxon>Bacilli</taxon>
        <taxon>Bacillales</taxon>
        <taxon>Bacillaceae</taxon>
        <taxon>Alkalicoccobacillus</taxon>
    </lineage>
</organism>
<dbReference type="GO" id="GO:0003700">
    <property type="term" value="F:DNA-binding transcription factor activity"/>
    <property type="evidence" value="ECO:0007669"/>
    <property type="project" value="InterPro"/>
</dbReference>
<dbReference type="SMART" id="SM00422">
    <property type="entry name" value="HTH_MERR"/>
    <property type="match status" value="1"/>
</dbReference>
<evidence type="ECO:0000313" key="5">
    <source>
        <dbReference type="EMBL" id="TSB46880.1"/>
    </source>
</evidence>
<comment type="caution">
    <text evidence="5">The sequence shown here is derived from an EMBL/GenBank/DDBJ whole genome shotgun (WGS) entry which is preliminary data.</text>
</comment>
<evidence type="ECO:0000256" key="1">
    <source>
        <dbReference type="ARBA" id="ARBA00023015"/>
    </source>
</evidence>
<dbReference type="PANTHER" id="PTHR30204">
    <property type="entry name" value="REDOX-CYCLING DRUG-SENSING TRANSCRIPTIONAL ACTIVATOR SOXR"/>
    <property type="match status" value="1"/>
</dbReference>
<dbReference type="InterPro" id="IPR036594">
    <property type="entry name" value="Meth_synthase_dom"/>
</dbReference>
<keyword evidence="3" id="KW-0804">Transcription</keyword>
<dbReference type="InterPro" id="IPR009061">
    <property type="entry name" value="DNA-bd_dom_put_sf"/>
</dbReference>
<dbReference type="Gene3D" id="1.10.1240.10">
    <property type="entry name" value="Methionine synthase domain"/>
    <property type="match status" value="1"/>
</dbReference>
<protein>
    <submittedName>
        <fullName evidence="5">MerR family transcriptional regulator</fullName>
    </submittedName>
</protein>
<dbReference type="Pfam" id="PF13411">
    <property type="entry name" value="MerR_1"/>
    <property type="match status" value="1"/>
</dbReference>
<evidence type="ECO:0000256" key="3">
    <source>
        <dbReference type="ARBA" id="ARBA00023163"/>
    </source>
</evidence>
<accession>A0A553ZZK3</accession>
<dbReference type="SUPFAM" id="SSF46955">
    <property type="entry name" value="Putative DNA-binding domain"/>
    <property type="match status" value="1"/>
</dbReference>